<dbReference type="Gene3D" id="3.30.70.1280">
    <property type="entry name" value="SP0830-like domains"/>
    <property type="match status" value="1"/>
</dbReference>
<dbReference type="Pfam" id="PF08002">
    <property type="entry name" value="DUF1697"/>
    <property type="match status" value="1"/>
</dbReference>
<dbReference type="PIRSF" id="PIRSF008502">
    <property type="entry name" value="UCP008502"/>
    <property type="match status" value="1"/>
</dbReference>
<proteinExistence type="predicted"/>
<sequence>MVGYVALLYSIVLTPQRRVVMEELRAIAAGCGYDHPRTLASTGNLVFEAPEQDIAAIETRLEAGFRSHYGKHVDIIVRSAEGWRSTVAGNPFPAEAERDGSLVIARLMRAPLGEETLGKLERYLDGGERLALVGGDLWIAFAGAPSESRLAGALSTKRLGIGTARNWNTIRGLGQMLA</sequence>
<gene>
    <name evidence="1" type="ORF">C5L14_15250</name>
</gene>
<evidence type="ECO:0000313" key="1">
    <source>
        <dbReference type="EMBL" id="PRH87022.1"/>
    </source>
</evidence>
<dbReference type="PANTHER" id="PTHR36439:SF1">
    <property type="entry name" value="DUF1697 DOMAIN-CONTAINING PROTEIN"/>
    <property type="match status" value="1"/>
</dbReference>
<dbReference type="OrthoDB" id="9806494at2"/>
<accession>A0A2S9QCE8</accession>
<dbReference type="AlphaFoldDB" id="A0A2S9QCE8"/>
<dbReference type="SUPFAM" id="SSF160379">
    <property type="entry name" value="SP0830-like"/>
    <property type="match status" value="1"/>
</dbReference>
<organism evidence="1 2">
    <name type="scientific">Labrys okinawensis</name>
    <dbReference type="NCBI Taxonomy" id="346911"/>
    <lineage>
        <taxon>Bacteria</taxon>
        <taxon>Pseudomonadati</taxon>
        <taxon>Pseudomonadota</taxon>
        <taxon>Alphaproteobacteria</taxon>
        <taxon>Hyphomicrobiales</taxon>
        <taxon>Xanthobacteraceae</taxon>
        <taxon>Labrys</taxon>
    </lineage>
</organism>
<dbReference type="PANTHER" id="PTHR36439">
    <property type="entry name" value="BLL4334 PROTEIN"/>
    <property type="match status" value="1"/>
</dbReference>
<evidence type="ECO:0000313" key="2">
    <source>
        <dbReference type="Proteomes" id="UP000237682"/>
    </source>
</evidence>
<dbReference type="RefSeq" id="WP_105863236.1">
    <property type="nucleotide sequence ID" value="NZ_PUEJ01000005.1"/>
</dbReference>
<name>A0A2S9QCE8_9HYPH</name>
<dbReference type="InterPro" id="IPR012545">
    <property type="entry name" value="DUF1697"/>
</dbReference>
<comment type="caution">
    <text evidence="1">The sequence shown here is derived from an EMBL/GenBank/DDBJ whole genome shotgun (WGS) entry which is preliminary data.</text>
</comment>
<reference evidence="1 2" key="1">
    <citation type="submission" date="2018-02" db="EMBL/GenBank/DDBJ databases">
        <title>Whole genome sequencing of endophytic bacterium.</title>
        <authorList>
            <person name="Eedara R."/>
            <person name="Podile A.R."/>
        </authorList>
    </citation>
    <scope>NUCLEOTIDE SEQUENCE [LARGE SCALE GENOMIC DNA]</scope>
    <source>
        <strain evidence="1 2">RP1T</strain>
    </source>
</reference>
<evidence type="ECO:0008006" key="3">
    <source>
        <dbReference type="Google" id="ProtNLM"/>
    </source>
</evidence>
<dbReference type="Proteomes" id="UP000237682">
    <property type="component" value="Unassembled WGS sequence"/>
</dbReference>
<dbReference type="EMBL" id="PUEJ01000005">
    <property type="protein sequence ID" value="PRH87022.1"/>
    <property type="molecule type" value="Genomic_DNA"/>
</dbReference>
<keyword evidence="2" id="KW-1185">Reference proteome</keyword>
<protein>
    <recommendedName>
        <fullName evidence="3">DUF1697 domain-containing protein</fullName>
    </recommendedName>
</protein>